<reference evidence="1" key="1">
    <citation type="submission" date="2014-11" db="EMBL/GenBank/DDBJ databases">
        <authorList>
            <person name="Amaro Gonzalez C."/>
        </authorList>
    </citation>
    <scope>NUCLEOTIDE SEQUENCE</scope>
</reference>
<organism evidence="1">
    <name type="scientific">Anguilla anguilla</name>
    <name type="common">European freshwater eel</name>
    <name type="synonym">Muraena anguilla</name>
    <dbReference type="NCBI Taxonomy" id="7936"/>
    <lineage>
        <taxon>Eukaryota</taxon>
        <taxon>Metazoa</taxon>
        <taxon>Chordata</taxon>
        <taxon>Craniata</taxon>
        <taxon>Vertebrata</taxon>
        <taxon>Euteleostomi</taxon>
        <taxon>Actinopterygii</taxon>
        <taxon>Neopterygii</taxon>
        <taxon>Teleostei</taxon>
        <taxon>Anguilliformes</taxon>
        <taxon>Anguillidae</taxon>
        <taxon>Anguilla</taxon>
    </lineage>
</organism>
<evidence type="ECO:0000313" key="1">
    <source>
        <dbReference type="EMBL" id="JAH36641.1"/>
    </source>
</evidence>
<name>A0A0E9S5R9_ANGAN</name>
<accession>A0A0E9S5R9</accession>
<dbReference type="EMBL" id="GBXM01071936">
    <property type="protein sequence ID" value="JAH36641.1"/>
    <property type="molecule type" value="Transcribed_RNA"/>
</dbReference>
<proteinExistence type="predicted"/>
<sequence length="61" mass="7221">MERRVALDFRPVPDTLNSQRHQTERGLRLSSPTLTLHGHVHSLSPDKCILIKHARYRYRPY</sequence>
<protein>
    <submittedName>
        <fullName evidence="1">Uncharacterized protein</fullName>
    </submittedName>
</protein>
<reference evidence="1" key="2">
    <citation type="journal article" date="2015" name="Fish Shellfish Immunol.">
        <title>Early steps in the European eel (Anguilla anguilla)-Vibrio vulnificus interaction in the gills: Role of the RtxA13 toxin.</title>
        <authorList>
            <person name="Callol A."/>
            <person name="Pajuelo D."/>
            <person name="Ebbesson L."/>
            <person name="Teles M."/>
            <person name="MacKenzie S."/>
            <person name="Amaro C."/>
        </authorList>
    </citation>
    <scope>NUCLEOTIDE SEQUENCE</scope>
</reference>
<dbReference type="AlphaFoldDB" id="A0A0E9S5R9"/>